<gene>
    <name evidence="1" type="ORF">RSSM_02511</name>
</gene>
<evidence type="ECO:0000313" key="2">
    <source>
        <dbReference type="Proteomes" id="UP000011885"/>
    </source>
</evidence>
<dbReference type="Proteomes" id="UP000011885">
    <property type="component" value="Unassembled WGS sequence"/>
</dbReference>
<accession>M5U441</accession>
<sequence>MTPRHSIDRHVRALRFRAETRFGLLIDYRYESVLKIQTSLIDNRNKNSASELRRHVPSISG</sequence>
<protein>
    <submittedName>
        <fullName evidence="1">Uncharacterized protein</fullName>
    </submittedName>
</protein>
<reference evidence="1 2" key="1">
    <citation type="journal article" date="2013" name="Mar. Genomics">
        <title>Expression of sulfatases in Rhodopirellula baltica and the diversity of sulfatases in the genus Rhodopirellula.</title>
        <authorList>
            <person name="Wegner C.E."/>
            <person name="Richter-Heitmann T."/>
            <person name="Klindworth A."/>
            <person name="Klockow C."/>
            <person name="Richter M."/>
            <person name="Achstetter T."/>
            <person name="Glockner F.O."/>
            <person name="Harder J."/>
        </authorList>
    </citation>
    <scope>NUCLEOTIDE SEQUENCE [LARGE SCALE GENOMIC DNA]</scope>
    <source>
        <strain evidence="1 2">SM41</strain>
    </source>
</reference>
<keyword evidence="2" id="KW-1185">Reference proteome</keyword>
<comment type="caution">
    <text evidence="1">The sequence shown here is derived from an EMBL/GenBank/DDBJ whole genome shotgun (WGS) entry which is preliminary data.</text>
</comment>
<dbReference type="PATRIC" id="fig|1263870.3.peg.2670"/>
<evidence type="ECO:0000313" key="1">
    <source>
        <dbReference type="EMBL" id="EMI56049.1"/>
    </source>
</evidence>
<dbReference type="AlphaFoldDB" id="M5U441"/>
<name>M5U441_9BACT</name>
<dbReference type="EMBL" id="ANOH01000177">
    <property type="protein sequence ID" value="EMI56049.1"/>
    <property type="molecule type" value="Genomic_DNA"/>
</dbReference>
<proteinExistence type="predicted"/>
<organism evidence="1 2">
    <name type="scientific">Rhodopirellula sallentina SM41</name>
    <dbReference type="NCBI Taxonomy" id="1263870"/>
    <lineage>
        <taxon>Bacteria</taxon>
        <taxon>Pseudomonadati</taxon>
        <taxon>Planctomycetota</taxon>
        <taxon>Planctomycetia</taxon>
        <taxon>Pirellulales</taxon>
        <taxon>Pirellulaceae</taxon>
        <taxon>Rhodopirellula</taxon>
    </lineage>
</organism>